<accession>A0A392RNP9</accession>
<proteinExistence type="predicted"/>
<sequence length="56" mass="6276">MHSLMESVGVSITKKVHSFKDPTSKLRPSLIPYFQSIEISCDHKDAVLEVLSEDSD</sequence>
<organism evidence="1 2">
    <name type="scientific">Trifolium medium</name>
    <dbReference type="NCBI Taxonomy" id="97028"/>
    <lineage>
        <taxon>Eukaryota</taxon>
        <taxon>Viridiplantae</taxon>
        <taxon>Streptophyta</taxon>
        <taxon>Embryophyta</taxon>
        <taxon>Tracheophyta</taxon>
        <taxon>Spermatophyta</taxon>
        <taxon>Magnoliopsida</taxon>
        <taxon>eudicotyledons</taxon>
        <taxon>Gunneridae</taxon>
        <taxon>Pentapetalae</taxon>
        <taxon>rosids</taxon>
        <taxon>fabids</taxon>
        <taxon>Fabales</taxon>
        <taxon>Fabaceae</taxon>
        <taxon>Papilionoideae</taxon>
        <taxon>50 kb inversion clade</taxon>
        <taxon>NPAAA clade</taxon>
        <taxon>Hologalegina</taxon>
        <taxon>IRL clade</taxon>
        <taxon>Trifolieae</taxon>
        <taxon>Trifolium</taxon>
    </lineage>
</organism>
<evidence type="ECO:0000313" key="1">
    <source>
        <dbReference type="EMBL" id="MCI37929.1"/>
    </source>
</evidence>
<evidence type="ECO:0000313" key="2">
    <source>
        <dbReference type="Proteomes" id="UP000265520"/>
    </source>
</evidence>
<dbReference type="EMBL" id="LXQA010249994">
    <property type="protein sequence ID" value="MCI37929.1"/>
    <property type="molecule type" value="Genomic_DNA"/>
</dbReference>
<keyword evidence="2" id="KW-1185">Reference proteome</keyword>
<dbReference type="AlphaFoldDB" id="A0A392RNP9"/>
<reference evidence="1 2" key="1">
    <citation type="journal article" date="2018" name="Front. Plant Sci.">
        <title>Red Clover (Trifolium pratense) and Zigzag Clover (T. medium) - A Picture of Genomic Similarities and Differences.</title>
        <authorList>
            <person name="Dluhosova J."/>
            <person name="Istvanek J."/>
            <person name="Nedelnik J."/>
            <person name="Repkova J."/>
        </authorList>
    </citation>
    <scope>NUCLEOTIDE SEQUENCE [LARGE SCALE GENOMIC DNA]</scope>
    <source>
        <strain evidence="2">cv. 10/8</strain>
        <tissue evidence="1">Leaf</tissue>
    </source>
</reference>
<dbReference type="Proteomes" id="UP000265520">
    <property type="component" value="Unassembled WGS sequence"/>
</dbReference>
<comment type="caution">
    <text evidence="1">The sequence shown here is derived from an EMBL/GenBank/DDBJ whole genome shotgun (WGS) entry which is preliminary data.</text>
</comment>
<name>A0A392RNP9_9FABA</name>
<protein>
    <submittedName>
        <fullName evidence="1">Uncharacterized protein</fullName>
    </submittedName>
</protein>